<dbReference type="PANTHER" id="PTHR12993:SF29">
    <property type="entry name" value="BLR3841 PROTEIN"/>
    <property type="match status" value="1"/>
</dbReference>
<keyword evidence="1" id="KW-0862">Zinc</keyword>
<reference evidence="2 3" key="1">
    <citation type="submission" date="2020-11" db="EMBL/GenBank/DDBJ databases">
        <title>Amino acid is mineralized and recycled by bacteria in oceanic microbiome.</title>
        <authorList>
            <person name="Zheng L.Y."/>
        </authorList>
    </citation>
    <scope>NUCLEOTIDE SEQUENCE [LARGE SCALE GENOMIC DNA]</scope>
    <source>
        <strain evidence="2 3">A32-1</strain>
    </source>
</reference>
<protein>
    <submittedName>
        <fullName evidence="2">PIG-L family deacetylase</fullName>
    </submittedName>
</protein>
<proteinExistence type="predicted"/>
<dbReference type="SUPFAM" id="SSF102588">
    <property type="entry name" value="LmbE-like"/>
    <property type="match status" value="1"/>
</dbReference>
<evidence type="ECO:0000313" key="3">
    <source>
        <dbReference type="Proteomes" id="UP000594480"/>
    </source>
</evidence>
<dbReference type="PANTHER" id="PTHR12993">
    <property type="entry name" value="N-ACETYLGLUCOSAMINYL-PHOSPHATIDYLINOSITOL DE-N-ACETYLASE-RELATED"/>
    <property type="match status" value="1"/>
</dbReference>
<dbReference type="GO" id="GO:0008757">
    <property type="term" value="F:S-adenosylmethionine-dependent methyltransferase activity"/>
    <property type="evidence" value="ECO:0007669"/>
    <property type="project" value="InterPro"/>
</dbReference>
<dbReference type="Proteomes" id="UP000594480">
    <property type="component" value="Chromosome"/>
</dbReference>
<dbReference type="Gene3D" id="3.40.50.150">
    <property type="entry name" value="Vaccinia Virus protein VP39"/>
    <property type="match status" value="1"/>
</dbReference>
<sequence>MVSFSHLEEGTPEERWLADPRLHSTPLVEPLPADLIVVAAHPDDETLGAGGIMRRVASQGGRVSVIIASDGEASHPGSPTHTPEALRARRRLEVIDALSVLAPAARVQFLSIPDGKLDAHAGLVEAAVAAVLNATDAAPTRTLVVAPWSGDGHRDHRAAARAVSSAASPRGVRHLGYPIWLWHWADPEVVPWDRALAVPLSEDELTHKAAALRAHSSQVEALSSGTGDEAIVPPRLLAHFTRDREIFLSEEPEDSATLRAAFFEDFYARHDDPWGFETRWYEERKRGILLAALPTRRLGSVLEIGCATGLLTAPLAARSDRVVAVDASAAAVDRARHRLAPADHVTVSRAHVPGEWPTGDFDAVVLSEVGYYFDPADLETLIGRIDGALADDGILVACHWRHPVAEYPSTGDRVHHTLRRVPGWRTIALHEEDDFVLEIFGRADSESVAAREGLV</sequence>
<dbReference type="Pfam" id="PF05401">
    <property type="entry name" value="NodS"/>
    <property type="match status" value="1"/>
</dbReference>
<dbReference type="AlphaFoldDB" id="A0A7S8RGM9"/>
<dbReference type="Gene3D" id="3.40.50.10320">
    <property type="entry name" value="LmbE-like"/>
    <property type="match status" value="1"/>
</dbReference>
<name>A0A7S8RGM9_9MICO</name>
<dbReference type="EMBL" id="CP064760">
    <property type="protein sequence ID" value="QPE04276.1"/>
    <property type="molecule type" value="Genomic_DNA"/>
</dbReference>
<dbReference type="InterPro" id="IPR029063">
    <property type="entry name" value="SAM-dependent_MTases_sf"/>
</dbReference>
<dbReference type="GO" id="GO:0016811">
    <property type="term" value="F:hydrolase activity, acting on carbon-nitrogen (but not peptide) bonds, in linear amides"/>
    <property type="evidence" value="ECO:0007669"/>
    <property type="project" value="TreeGrafter"/>
</dbReference>
<keyword evidence="3" id="KW-1185">Reference proteome</keyword>
<dbReference type="GO" id="GO:0016137">
    <property type="term" value="P:glycoside metabolic process"/>
    <property type="evidence" value="ECO:0007669"/>
    <property type="project" value="UniProtKB-ARBA"/>
</dbReference>
<dbReference type="InterPro" id="IPR003737">
    <property type="entry name" value="GlcNAc_PI_deacetylase-related"/>
</dbReference>
<dbReference type="GO" id="GO:0009312">
    <property type="term" value="P:oligosaccharide biosynthetic process"/>
    <property type="evidence" value="ECO:0007669"/>
    <property type="project" value="InterPro"/>
</dbReference>
<dbReference type="KEGG" id="msf:IT882_14035"/>
<evidence type="ECO:0000313" key="2">
    <source>
        <dbReference type="EMBL" id="QPE04276.1"/>
    </source>
</evidence>
<organism evidence="2 3">
    <name type="scientific">Microbacterium schleiferi</name>
    <dbReference type="NCBI Taxonomy" id="69362"/>
    <lineage>
        <taxon>Bacteria</taxon>
        <taxon>Bacillati</taxon>
        <taxon>Actinomycetota</taxon>
        <taxon>Actinomycetes</taxon>
        <taxon>Micrococcales</taxon>
        <taxon>Microbacteriaceae</taxon>
        <taxon>Microbacterium</taxon>
    </lineage>
</organism>
<dbReference type="SUPFAM" id="SSF53335">
    <property type="entry name" value="S-adenosyl-L-methionine-dependent methyltransferases"/>
    <property type="match status" value="1"/>
</dbReference>
<accession>A0A7S8RGM9</accession>
<evidence type="ECO:0000256" key="1">
    <source>
        <dbReference type="ARBA" id="ARBA00022833"/>
    </source>
</evidence>
<gene>
    <name evidence="2" type="ORF">IT882_14035</name>
</gene>
<dbReference type="Pfam" id="PF02585">
    <property type="entry name" value="PIG-L"/>
    <property type="match status" value="1"/>
</dbReference>
<dbReference type="InterPro" id="IPR024078">
    <property type="entry name" value="LmbE-like_dom_sf"/>
</dbReference>
<dbReference type="InterPro" id="IPR008715">
    <property type="entry name" value="SAM-MeTfrase_NodS-like"/>
</dbReference>